<evidence type="ECO:0000313" key="7">
    <source>
        <dbReference type="EMBL" id="SUA36709.1"/>
    </source>
</evidence>
<evidence type="ECO:0000313" key="8">
    <source>
        <dbReference type="Proteomes" id="UP000254055"/>
    </source>
</evidence>
<evidence type="ECO:0000256" key="2">
    <source>
        <dbReference type="ARBA" id="ARBA00022692"/>
    </source>
</evidence>
<feature type="domain" description="RDD" evidence="6">
    <location>
        <begin position="3"/>
        <end position="93"/>
    </location>
</feature>
<feature type="transmembrane region" description="Helical" evidence="5">
    <location>
        <begin position="7"/>
        <end position="32"/>
    </location>
</feature>
<accession>A0A378WHB4</accession>
<proteinExistence type="predicted"/>
<dbReference type="Pfam" id="PF06271">
    <property type="entry name" value="RDD"/>
    <property type="match status" value="1"/>
</dbReference>
<evidence type="ECO:0000256" key="3">
    <source>
        <dbReference type="ARBA" id="ARBA00022989"/>
    </source>
</evidence>
<dbReference type="AlphaFoldDB" id="A0A378WHB4"/>
<protein>
    <submittedName>
        <fullName evidence="7">RDD family</fullName>
    </submittedName>
</protein>
<name>A0A378WHB4_9NEIS</name>
<evidence type="ECO:0000256" key="1">
    <source>
        <dbReference type="ARBA" id="ARBA00004141"/>
    </source>
</evidence>
<sequence length="108" mass="11922">MKYAGFWIRVAASLIDALILLAIILPLLYLIYGEEYFITETIAPLGTADIVLNYIFPLLFTIGFGVKRSATPGKMLLGLKIVDAKTGEDISLGSRLSAMSATLFQEWY</sequence>
<reference evidence="7 8" key="1">
    <citation type="submission" date="2018-06" db="EMBL/GenBank/DDBJ databases">
        <authorList>
            <consortium name="Pathogen Informatics"/>
            <person name="Doyle S."/>
        </authorList>
    </citation>
    <scope>NUCLEOTIDE SEQUENCE [LARGE SCALE GENOMIC DNA]</scope>
    <source>
        <strain evidence="7 8">NCTC12229</strain>
    </source>
</reference>
<comment type="subcellular location">
    <subcellularLocation>
        <location evidence="1">Membrane</location>
        <topology evidence="1">Multi-pass membrane protein</topology>
    </subcellularLocation>
</comment>
<gene>
    <name evidence="7" type="ORF">NCTC12229_01137</name>
</gene>
<dbReference type="GO" id="GO:0016020">
    <property type="term" value="C:membrane"/>
    <property type="evidence" value="ECO:0007669"/>
    <property type="project" value="UniProtKB-SubCell"/>
</dbReference>
<keyword evidence="2 5" id="KW-0812">Transmembrane</keyword>
<keyword evidence="3 5" id="KW-1133">Transmembrane helix</keyword>
<dbReference type="InterPro" id="IPR010432">
    <property type="entry name" value="RDD"/>
</dbReference>
<dbReference type="EMBL" id="UGRS01000001">
    <property type="protein sequence ID" value="SUA36709.1"/>
    <property type="molecule type" value="Genomic_DNA"/>
</dbReference>
<evidence type="ECO:0000256" key="5">
    <source>
        <dbReference type="SAM" id="Phobius"/>
    </source>
</evidence>
<keyword evidence="4 5" id="KW-0472">Membrane</keyword>
<feature type="transmembrane region" description="Helical" evidence="5">
    <location>
        <begin position="44"/>
        <end position="66"/>
    </location>
</feature>
<evidence type="ECO:0000256" key="4">
    <source>
        <dbReference type="ARBA" id="ARBA00023136"/>
    </source>
</evidence>
<organism evidence="7 8">
    <name type="scientific">Neisseria zoodegmatis</name>
    <dbReference type="NCBI Taxonomy" id="326523"/>
    <lineage>
        <taxon>Bacteria</taxon>
        <taxon>Pseudomonadati</taxon>
        <taxon>Pseudomonadota</taxon>
        <taxon>Betaproteobacteria</taxon>
        <taxon>Neisseriales</taxon>
        <taxon>Neisseriaceae</taxon>
        <taxon>Neisseria</taxon>
    </lineage>
</organism>
<evidence type="ECO:0000259" key="6">
    <source>
        <dbReference type="Pfam" id="PF06271"/>
    </source>
</evidence>
<dbReference type="Proteomes" id="UP000254055">
    <property type="component" value="Unassembled WGS sequence"/>
</dbReference>